<dbReference type="GO" id="GO:0032259">
    <property type="term" value="P:methylation"/>
    <property type="evidence" value="ECO:0007669"/>
    <property type="project" value="UniProtKB-KW"/>
</dbReference>
<dbReference type="Pfam" id="PF13649">
    <property type="entry name" value="Methyltransf_25"/>
    <property type="match status" value="1"/>
</dbReference>
<dbReference type="PANTHER" id="PTHR43861">
    <property type="entry name" value="TRANS-ACONITATE 2-METHYLTRANSFERASE-RELATED"/>
    <property type="match status" value="1"/>
</dbReference>
<keyword evidence="2" id="KW-0808">Transferase</keyword>
<dbReference type="PANTHER" id="PTHR43861:SF1">
    <property type="entry name" value="TRANS-ACONITATE 2-METHYLTRANSFERASE"/>
    <property type="match status" value="1"/>
</dbReference>
<evidence type="ECO:0000256" key="1">
    <source>
        <dbReference type="ARBA" id="ARBA00022603"/>
    </source>
</evidence>
<organism evidence="4 5">
    <name type="scientific">Desmospora profundinema</name>
    <dbReference type="NCBI Taxonomy" id="1571184"/>
    <lineage>
        <taxon>Bacteria</taxon>
        <taxon>Bacillati</taxon>
        <taxon>Bacillota</taxon>
        <taxon>Bacilli</taxon>
        <taxon>Bacillales</taxon>
        <taxon>Thermoactinomycetaceae</taxon>
        <taxon>Desmospora</taxon>
    </lineage>
</organism>
<evidence type="ECO:0000313" key="5">
    <source>
        <dbReference type="Proteomes" id="UP001185012"/>
    </source>
</evidence>
<dbReference type="Gene3D" id="3.40.50.150">
    <property type="entry name" value="Vaccinia Virus protein VP39"/>
    <property type="match status" value="1"/>
</dbReference>
<evidence type="ECO:0000259" key="3">
    <source>
        <dbReference type="Pfam" id="PF13649"/>
    </source>
</evidence>
<dbReference type="GO" id="GO:0008168">
    <property type="term" value="F:methyltransferase activity"/>
    <property type="evidence" value="ECO:0007669"/>
    <property type="project" value="UniProtKB-KW"/>
</dbReference>
<feature type="domain" description="Methyltransferase" evidence="3">
    <location>
        <begin position="41"/>
        <end position="128"/>
    </location>
</feature>
<keyword evidence="5" id="KW-1185">Reference proteome</keyword>
<comment type="caution">
    <text evidence="4">The sequence shown here is derived from an EMBL/GenBank/DDBJ whole genome shotgun (WGS) entry which is preliminary data.</text>
</comment>
<dbReference type="InterPro" id="IPR041698">
    <property type="entry name" value="Methyltransf_25"/>
</dbReference>
<protein>
    <submittedName>
        <fullName evidence="4">Trans-aconitate methyltransferase</fullName>
    </submittedName>
</protein>
<dbReference type="CDD" id="cd02440">
    <property type="entry name" value="AdoMet_MTases"/>
    <property type="match status" value="1"/>
</dbReference>
<gene>
    <name evidence="4" type="ORF">JOE21_003200</name>
</gene>
<keyword evidence="1 4" id="KW-0489">Methyltransferase</keyword>
<dbReference type="InterPro" id="IPR029063">
    <property type="entry name" value="SAM-dependent_MTases_sf"/>
</dbReference>
<evidence type="ECO:0000313" key="4">
    <source>
        <dbReference type="EMBL" id="MDR6227185.1"/>
    </source>
</evidence>
<name>A0ABU1ITU4_9BACL</name>
<dbReference type="SUPFAM" id="SSF53335">
    <property type="entry name" value="S-adenosyl-L-methionine-dependent methyltransferases"/>
    <property type="match status" value="1"/>
</dbReference>
<sequence>MGETVSQNRWDAQLYDDKIYFVSHMGKGVVDLLHPQPGERILDIGCGTGDLTFEIAQSGALPVGIDLAPSMIETAKRKHPDIPFAVKNMVHYQTSEPFDAVFSNAALHWVKQASQAVEAVWRALRPGGRFVAEFGGKDNVAAIMRGIGNGLAPYGLSASDRNPWYFPSIGEYSTLLEKQGFRVTYAIHFDRPTPLPDGTDGLRHWLDMFADDFFSDLSPSDREDLYHVIQEDVEAELMKDGTWYADYRRIRIAAVKE</sequence>
<accession>A0ABU1ITU4</accession>
<dbReference type="Proteomes" id="UP001185012">
    <property type="component" value="Unassembled WGS sequence"/>
</dbReference>
<proteinExistence type="predicted"/>
<reference evidence="4 5" key="1">
    <citation type="submission" date="2023-07" db="EMBL/GenBank/DDBJ databases">
        <title>Genomic Encyclopedia of Type Strains, Phase IV (KMG-IV): sequencing the most valuable type-strain genomes for metagenomic binning, comparative biology and taxonomic classification.</title>
        <authorList>
            <person name="Goeker M."/>
        </authorList>
    </citation>
    <scope>NUCLEOTIDE SEQUENCE [LARGE SCALE GENOMIC DNA]</scope>
    <source>
        <strain evidence="4 5">DSM 45903</strain>
    </source>
</reference>
<dbReference type="RefSeq" id="WP_309868121.1">
    <property type="nucleotide sequence ID" value="NZ_JAVDQG010000008.1"/>
</dbReference>
<evidence type="ECO:0000256" key="2">
    <source>
        <dbReference type="ARBA" id="ARBA00022679"/>
    </source>
</evidence>
<dbReference type="EMBL" id="JAVDQG010000008">
    <property type="protein sequence ID" value="MDR6227185.1"/>
    <property type="molecule type" value="Genomic_DNA"/>
</dbReference>